<dbReference type="AlphaFoldDB" id="A0A3N4H784"/>
<dbReference type="Proteomes" id="UP000275078">
    <property type="component" value="Unassembled WGS sequence"/>
</dbReference>
<accession>A0A3N4H784</accession>
<sequence length="77" mass="9301">MAPPHNKVKKFTSRRNRFSRGLFYFIATRWAIGRMFQEQRLRRGIRARQMVRAQIRERYGGRELPETVEVESESDDE</sequence>
<evidence type="ECO:0000313" key="1">
    <source>
        <dbReference type="EMBL" id="RPA70735.1"/>
    </source>
</evidence>
<proteinExistence type="predicted"/>
<reference evidence="1 2" key="1">
    <citation type="journal article" date="2018" name="Nat. Ecol. Evol.">
        <title>Pezizomycetes genomes reveal the molecular basis of ectomycorrhizal truffle lifestyle.</title>
        <authorList>
            <person name="Murat C."/>
            <person name="Payen T."/>
            <person name="Noel B."/>
            <person name="Kuo A."/>
            <person name="Morin E."/>
            <person name="Chen J."/>
            <person name="Kohler A."/>
            <person name="Krizsan K."/>
            <person name="Balestrini R."/>
            <person name="Da Silva C."/>
            <person name="Montanini B."/>
            <person name="Hainaut M."/>
            <person name="Levati E."/>
            <person name="Barry K.W."/>
            <person name="Belfiori B."/>
            <person name="Cichocki N."/>
            <person name="Clum A."/>
            <person name="Dockter R.B."/>
            <person name="Fauchery L."/>
            <person name="Guy J."/>
            <person name="Iotti M."/>
            <person name="Le Tacon F."/>
            <person name="Lindquist E.A."/>
            <person name="Lipzen A."/>
            <person name="Malagnac F."/>
            <person name="Mello A."/>
            <person name="Molinier V."/>
            <person name="Miyauchi S."/>
            <person name="Poulain J."/>
            <person name="Riccioni C."/>
            <person name="Rubini A."/>
            <person name="Sitrit Y."/>
            <person name="Splivallo R."/>
            <person name="Traeger S."/>
            <person name="Wang M."/>
            <person name="Zifcakova L."/>
            <person name="Wipf D."/>
            <person name="Zambonelli A."/>
            <person name="Paolocci F."/>
            <person name="Nowrousian M."/>
            <person name="Ottonello S."/>
            <person name="Baldrian P."/>
            <person name="Spatafora J.W."/>
            <person name="Henrissat B."/>
            <person name="Nagy L.G."/>
            <person name="Aury J.M."/>
            <person name="Wincker P."/>
            <person name="Grigoriev I.V."/>
            <person name="Bonfante P."/>
            <person name="Martin F.M."/>
        </authorList>
    </citation>
    <scope>NUCLEOTIDE SEQUENCE [LARGE SCALE GENOMIC DNA]</scope>
    <source>
        <strain evidence="1 2">RN42</strain>
    </source>
</reference>
<name>A0A3N4H784_ASCIM</name>
<evidence type="ECO:0000313" key="2">
    <source>
        <dbReference type="Proteomes" id="UP000275078"/>
    </source>
</evidence>
<gene>
    <name evidence="1" type="ORF">BJ508DRAFT_336858</name>
</gene>
<keyword evidence="2" id="KW-1185">Reference proteome</keyword>
<protein>
    <submittedName>
        <fullName evidence="1">Uncharacterized protein</fullName>
    </submittedName>
</protein>
<organism evidence="1 2">
    <name type="scientific">Ascobolus immersus RN42</name>
    <dbReference type="NCBI Taxonomy" id="1160509"/>
    <lineage>
        <taxon>Eukaryota</taxon>
        <taxon>Fungi</taxon>
        <taxon>Dikarya</taxon>
        <taxon>Ascomycota</taxon>
        <taxon>Pezizomycotina</taxon>
        <taxon>Pezizomycetes</taxon>
        <taxon>Pezizales</taxon>
        <taxon>Ascobolaceae</taxon>
        <taxon>Ascobolus</taxon>
    </lineage>
</organism>
<dbReference type="EMBL" id="ML120098">
    <property type="protein sequence ID" value="RPA70735.1"/>
    <property type="molecule type" value="Genomic_DNA"/>
</dbReference>